<reference evidence="2 3" key="1">
    <citation type="submission" date="2014-06" db="EMBL/GenBank/DDBJ databases">
        <title>Rhizobium pelagicum/R2-400B4.</title>
        <authorList>
            <person name="Kimes N.E."/>
            <person name="Lopez-Perez M."/>
        </authorList>
    </citation>
    <scope>NUCLEOTIDE SEQUENCE [LARGE SCALE GENOMIC DNA]</scope>
    <source>
        <strain evidence="2 3">R2-400B4</strain>
    </source>
</reference>
<dbReference type="InterPro" id="IPR035308">
    <property type="entry name" value="DUF5368"/>
</dbReference>
<protein>
    <submittedName>
        <fullName evidence="2">Uncharacterized protein</fullName>
    </submittedName>
</protein>
<comment type="caution">
    <text evidence="2">The sequence shown here is derived from an EMBL/GenBank/DDBJ whole genome shotgun (WGS) entry which is preliminary data.</text>
</comment>
<dbReference type="Pfam" id="PF17336">
    <property type="entry name" value="DUF5368"/>
    <property type="match status" value="1"/>
</dbReference>
<feature type="transmembrane region" description="Helical" evidence="1">
    <location>
        <begin position="20"/>
        <end position="39"/>
    </location>
</feature>
<proteinExistence type="predicted"/>
<keyword evidence="1" id="KW-0472">Membrane</keyword>
<accession>A0A922T8E4</accession>
<dbReference type="RefSeq" id="WP_037169012.1">
    <property type="nucleotide sequence ID" value="NZ_CAJXID010000014.1"/>
</dbReference>
<evidence type="ECO:0000313" key="3">
    <source>
        <dbReference type="Proteomes" id="UP000052167"/>
    </source>
</evidence>
<dbReference type="AlphaFoldDB" id="A0A922T8E4"/>
<dbReference type="Proteomes" id="UP000052167">
    <property type="component" value="Unassembled WGS sequence"/>
</dbReference>
<organism evidence="2 3">
    <name type="scientific">Pseudorhizobium pelagicum</name>
    <dbReference type="NCBI Taxonomy" id="1509405"/>
    <lineage>
        <taxon>Bacteria</taxon>
        <taxon>Pseudomonadati</taxon>
        <taxon>Pseudomonadota</taxon>
        <taxon>Alphaproteobacteria</taxon>
        <taxon>Hyphomicrobiales</taxon>
        <taxon>Rhizobiaceae</taxon>
        <taxon>Rhizobium/Agrobacterium group</taxon>
        <taxon>Pseudorhizobium</taxon>
    </lineage>
</organism>
<gene>
    <name evidence="2" type="ORF">GV68_16430</name>
</gene>
<dbReference type="EMBL" id="JOKJ01000031">
    <property type="protein sequence ID" value="KEQ03648.1"/>
    <property type="molecule type" value="Genomic_DNA"/>
</dbReference>
<feature type="transmembrane region" description="Helical" evidence="1">
    <location>
        <begin position="51"/>
        <end position="72"/>
    </location>
</feature>
<keyword evidence="1" id="KW-1133">Transmembrane helix</keyword>
<sequence length="119" mass="12942">MQEMTLATLIAVFQEMFGPVLFWALVTTVVVITALYVYVLIRDRSLSMRRFLLAQLSMPIGAVAAVTFVEVVTDSHLRDIGGAIDVIVLLGVALLGAFGFAVLVYTAQSLVRRQPQKAG</sequence>
<feature type="transmembrane region" description="Helical" evidence="1">
    <location>
        <begin position="84"/>
        <end position="107"/>
    </location>
</feature>
<evidence type="ECO:0000313" key="2">
    <source>
        <dbReference type="EMBL" id="KEQ03648.1"/>
    </source>
</evidence>
<name>A0A922T8E4_9HYPH</name>
<keyword evidence="3" id="KW-1185">Reference proteome</keyword>
<evidence type="ECO:0000256" key="1">
    <source>
        <dbReference type="SAM" id="Phobius"/>
    </source>
</evidence>
<keyword evidence="1" id="KW-0812">Transmembrane</keyword>